<evidence type="ECO:0000313" key="1">
    <source>
        <dbReference type="EMBL" id="NIC05229.1"/>
    </source>
</evidence>
<sequence length="142" mass="16179">MNIVSFYLDQHRFEHIEANGLAGEPCKPQLIEIRFEVGFHDHTKPDDHFDVTLTLQLAARLDEERTEELLTMSARGTFLFHEGQEPQPIKEPLERLYAGTLLYGAVRPTLDSIVANLGLRGLSMPLNLPMDEDGRLPERKLD</sequence>
<dbReference type="InterPro" id="IPR035958">
    <property type="entry name" value="SecB-like_sf"/>
</dbReference>
<dbReference type="SUPFAM" id="SSF54611">
    <property type="entry name" value="SecB-like"/>
    <property type="match status" value="1"/>
</dbReference>
<dbReference type="Proteomes" id="UP001318321">
    <property type="component" value="Unassembled WGS sequence"/>
</dbReference>
<evidence type="ECO:0000313" key="2">
    <source>
        <dbReference type="Proteomes" id="UP001318321"/>
    </source>
</evidence>
<proteinExistence type="predicted"/>
<dbReference type="RefSeq" id="WP_167112571.1">
    <property type="nucleotide sequence ID" value="NZ_JAAQTO010000017.1"/>
</dbReference>
<dbReference type="EMBL" id="JAAQTO010000017">
    <property type="protein sequence ID" value="NIC05229.1"/>
    <property type="molecule type" value="Genomic_DNA"/>
</dbReference>
<name>A0ABX0PUV6_9GAMM</name>
<organism evidence="1 2">
    <name type="scientific">Billgrantia bachuensis</name>
    <dbReference type="NCBI Taxonomy" id="2717286"/>
    <lineage>
        <taxon>Bacteria</taxon>
        <taxon>Pseudomonadati</taxon>
        <taxon>Pseudomonadota</taxon>
        <taxon>Gammaproteobacteria</taxon>
        <taxon>Oceanospirillales</taxon>
        <taxon>Halomonadaceae</taxon>
        <taxon>Billgrantia</taxon>
    </lineage>
</organism>
<dbReference type="Gene3D" id="3.10.420.10">
    <property type="entry name" value="SecB-like"/>
    <property type="match status" value="1"/>
</dbReference>
<gene>
    <name evidence="1" type="ORF">HBJ55_07315</name>
</gene>
<evidence type="ECO:0008006" key="3">
    <source>
        <dbReference type="Google" id="ProtNLM"/>
    </source>
</evidence>
<comment type="caution">
    <text evidence="1">The sequence shown here is derived from an EMBL/GenBank/DDBJ whole genome shotgun (WGS) entry which is preliminary data.</text>
</comment>
<accession>A0ABX0PUV6</accession>
<keyword evidence="2" id="KW-1185">Reference proteome</keyword>
<protein>
    <recommendedName>
        <fullName evidence="3">Preprotein translocase subunit SecB</fullName>
    </recommendedName>
</protein>
<reference evidence="1 2" key="1">
    <citation type="submission" date="2020-03" db="EMBL/GenBank/DDBJ databases">
        <title>Identification of Halomonas strains.</title>
        <authorList>
            <person name="Xiao Z."/>
            <person name="Dong F."/>
            <person name="Wang Z."/>
            <person name="Zhao J.-Y."/>
        </authorList>
    </citation>
    <scope>NUCLEOTIDE SEQUENCE [LARGE SCALE GENOMIC DNA]</scope>
    <source>
        <strain evidence="1 2">DX6</strain>
    </source>
</reference>